<reference evidence="4" key="1">
    <citation type="journal article" date="2020" name="Stud. Mycol.">
        <title>101 Dothideomycetes genomes: a test case for predicting lifestyles and emergence of pathogens.</title>
        <authorList>
            <person name="Haridas S."/>
            <person name="Albert R."/>
            <person name="Binder M."/>
            <person name="Bloem J."/>
            <person name="Labutti K."/>
            <person name="Salamov A."/>
            <person name="Andreopoulos B."/>
            <person name="Baker S."/>
            <person name="Barry K."/>
            <person name="Bills G."/>
            <person name="Bluhm B."/>
            <person name="Cannon C."/>
            <person name="Castanera R."/>
            <person name="Culley D."/>
            <person name="Daum C."/>
            <person name="Ezra D."/>
            <person name="Gonzalez J."/>
            <person name="Henrissat B."/>
            <person name="Kuo A."/>
            <person name="Liang C."/>
            <person name="Lipzen A."/>
            <person name="Lutzoni F."/>
            <person name="Magnuson J."/>
            <person name="Mondo S."/>
            <person name="Nolan M."/>
            <person name="Ohm R."/>
            <person name="Pangilinan J."/>
            <person name="Park H.-J."/>
            <person name="Ramirez L."/>
            <person name="Alfaro M."/>
            <person name="Sun H."/>
            <person name="Tritt A."/>
            <person name="Yoshinaga Y."/>
            <person name="Zwiers L.-H."/>
            <person name="Turgeon B."/>
            <person name="Goodwin S."/>
            <person name="Spatafora J."/>
            <person name="Crous P."/>
            <person name="Grigoriev I."/>
        </authorList>
    </citation>
    <scope>NUCLEOTIDE SEQUENCE</scope>
    <source>
        <strain evidence="4">CBS 113979</strain>
    </source>
</reference>
<proteinExistence type="predicted"/>
<dbReference type="InterPro" id="IPR058251">
    <property type="entry name" value="zf_Tbcl_3"/>
</dbReference>
<feature type="compositionally biased region" description="Polar residues" evidence="1">
    <location>
        <begin position="1"/>
        <end position="14"/>
    </location>
</feature>
<dbReference type="EMBL" id="ML977138">
    <property type="protein sequence ID" value="KAF1991862.1"/>
    <property type="molecule type" value="Genomic_DNA"/>
</dbReference>
<dbReference type="Pfam" id="PF26648">
    <property type="entry name" value="zf_Tbcl_4"/>
    <property type="match status" value="1"/>
</dbReference>
<sequence>MRTSSVQLVNTLQQVHPPAPPLPPPPPPPLLTVPYGMENSFTAQQQQGPVLKSPELRAPFDHAPTEDICNGKNRRTSAPCTKPATWKPDSFLPTCRTHKDQLISASRCCDSVTTDGQSRPCNRLIVWSFPFFKLCQAHAGSEAFPCYITRLPPELLGHILYYCMPGGPVTSEMGTGTGWSNYHSLSLVNREFYHVTKDYFHATSSFTITVESGGIFMAGRTLYEPPNELGLVRSNTGDMSKQNADFLRWFDFSAVKNYNIEILLSNLASCQANPYEWNLEVELYDRRDSLNVLLSFLKKSTKLHRLNVFVTYYQPSLSFLDFPNTSRPGIHSINLILSYAWTLTEPLLQLRNVLRPRIKATFLANLPIQATVTARCSPRKSDKCSFRTAVMDRTALPTNHYGEFTSYIEEWQKTLERAEPSPPRPPICRLFSEFKRFYNSLQNCPLHIRGISSIWGSRCHLHRARVAREKNDLDTFYIIRNEVINLWGNYLDNEKMWQARIQAGLDKMLTADLMADGHSRSPMTVAGPSSAGSTSTGSSGGGLSASPLTPQSTATLTGDVSILCGLGSAGYNSKRQRGSGDASDEVIEISDDDQDHKRVKIEAEAPPKWKGKQRADWIEILDD</sequence>
<evidence type="ECO:0000259" key="3">
    <source>
        <dbReference type="Pfam" id="PF26648"/>
    </source>
</evidence>
<dbReference type="Pfam" id="PF26647">
    <property type="entry name" value="zf_Tbcl_3"/>
    <property type="match status" value="1"/>
</dbReference>
<dbReference type="AlphaFoldDB" id="A0A6G1HFN5"/>
<evidence type="ECO:0000313" key="5">
    <source>
        <dbReference type="Proteomes" id="UP000800041"/>
    </source>
</evidence>
<name>A0A6G1HFN5_9PEZI</name>
<keyword evidence="5" id="KW-1185">Reference proteome</keyword>
<feature type="domain" description="Probable treble clef zinc finger fungi" evidence="3">
    <location>
        <begin position="105"/>
        <end position="140"/>
    </location>
</feature>
<dbReference type="Proteomes" id="UP000800041">
    <property type="component" value="Unassembled WGS sequence"/>
</dbReference>
<feature type="domain" description="Probable treble clef zinc finger" evidence="2">
    <location>
        <begin position="67"/>
        <end position="103"/>
    </location>
</feature>
<evidence type="ECO:0000256" key="1">
    <source>
        <dbReference type="SAM" id="MobiDB-lite"/>
    </source>
</evidence>
<feature type="region of interest" description="Disordered" evidence="1">
    <location>
        <begin position="572"/>
        <end position="623"/>
    </location>
</feature>
<dbReference type="OrthoDB" id="5600002at2759"/>
<dbReference type="InterPro" id="IPR058252">
    <property type="entry name" value="zf_Tbcl_4"/>
</dbReference>
<evidence type="ECO:0000259" key="2">
    <source>
        <dbReference type="Pfam" id="PF26647"/>
    </source>
</evidence>
<feature type="compositionally biased region" description="Acidic residues" evidence="1">
    <location>
        <begin position="582"/>
        <end position="593"/>
    </location>
</feature>
<feature type="compositionally biased region" description="Low complexity" evidence="1">
    <location>
        <begin position="526"/>
        <end position="537"/>
    </location>
</feature>
<organism evidence="4 5">
    <name type="scientific">Aulographum hederae CBS 113979</name>
    <dbReference type="NCBI Taxonomy" id="1176131"/>
    <lineage>
        <taxon>Eukaryota</taxon>
        <taxon>Fungi</taxon>
        <taxon>Dikarya</taxon>
        <taxon>Ascomycota</taxon>
        <taxon>Pezizomycotina</taxon>
        <taxon>Dothideomycetes</taxon>
        <taxon>Pleosporomycetidae</taxon>
        <taxon>Aulographales</taxon>
        <taxon>Aulographaceae</taxon>
    </lineage>
</organism>
<feature type="region of interest" description="Disordered" evidence="1">
    <location>
        <begin position="1"/>
        <end position="32"/>
    </location>
</feature>
<feature type="region of interest" description="Disordered" evidence="1">
    <location>
        <begin position="519"/>
        <end position="551"/>
    </location>
</feature>
<feature type="compositionally biased region" description="Basic and acidic residues" evidence="1">
    <location>
        <begin position="594"/>
        <end position="617"/>
    </location>
</feature>
<feature type="compositionally biased region" description="Pro residues" evidence="1">
    <location>
        <begin position="17"/>
        <end position="31"/>
    </location>
</feature>
<evidence type="ECO:0000313" key="4">
    <source>
        <dbReference type="EMBL" id="KAF1991862.1"/>
    </source>
</evidence>
<gene>
    <name evidence="4" type="ORF">K402DRAFT_399823</name>
</gene>
<protein>
    <submittedName>
        <fullName evidence="4">Uncharacterized protein</fullName>
    </submittedName>
</protein>
<accession>A0A6G1HFN5</accession>